<accession>A0A927WU89</accession>
<sequence length="115" mass="13371">MEQEPLAHIKIKTEGPLAEIFIDGRKVPRVTAFKVEMNAMEKRVAQVTLRVQCNLDLETGIVPVLPEPWCWYYKPIHENFCDPREQNEKGNFGQNDSLTTDTCQRKDILEKDNLR</sequence>
<reference evidence="1" key="1">
    <citation type="submission" date="2019-04" db="EMBL/GenBank/DDBJ databases">
        <title>Evolution of Biomass-Degrading Anaerobic Consortia Revealed by Metagenomics.</title>
        <authorList>
            <person name="Peng X."/>
        </authorList>
    </citation>
    <scope>NUCLEOTIDE SEQUENCE</scope>
    <source>
        <strain evidence="1">SIG240</strain>
    </source>
</reference>
<gene>
    <name evidence="1" type="ORF">E7201_06845</name>
</gene>
<name>A0A927WU89_SELRU</name>
<comment type="caution">
    <text evidence="1">The sequence shown here is derived from an EMBL/GenBank/DDBJ whole genome shotgun (WGS) entry which is preliminary data.</text>
</comment>
<dbReference type="EMBL" id="SVBY01000041">
    <property type="protein sequence ID" value="MBE6092868.1"/>
    <property type="molecule type" value="Genomic_DNA"/>
</dbReference>
<proteinExistence type="predicted"/>
<dbReference type="Proteomes" id="UP000761380">
    <property type="component" value="Unassembled WGS sequence"/>
</dbReference>
<organism evidence="1 2">
    <name type="scientific">Selenomonas ruminantium</name>
    <dbReference type="NCBI Taxonomy" id="971"/>
    <lineage>
        <taxon>Bacteria</taxon>
        <taxon>Bacillati</taxon>
        <taxon>Bacillota</taxon>
        <taxon>Negativicutes</taxon>
        <taxon>Selenomonadales</taxon>
        <taxon>Selenomonadaceae</taxon>
        <taxon>Selenomonas</taxon>
    </lineage>
</organism>
<evidence type="ECO:0000313" key="1">
    <source>
        <dbReference type="EMBL" id="MBE6092868.1"/>
    </source>
</evidence>
<protein>
    <submittedName>
        <fullName evidence="1">Uncharacterized protein</fullName>
    </submittedName>
</protein>
<evidence type="ECO:0000313" key="2">
    <source>
        <dbReference type="Proteomes" id="UP000761380"/>
    </source>
</evidence>
<dbReference type="AlphaFoldDB" id="A0A927WU89"/>